<evidence type="ECO:0000256" key="4">
    <source>
        <dbReference type="ARBA" id="ARBA00022705"/>
    </source>
</evidence>
<keyword evidence="7" id="KW-0862">Zinc</keyword>
<evidence type="ECO:0000256" key="2">
    <source>
        <dbReference type="ARBA" id="ARBA00022679"/>
    </source>
</evidence>
<dbReference type="InterPro" id="IPR008921">
    <property type="entry name" value="DNA_pol3_clamp-load_cplx_C"/>
</dbReference>
<dbReference type="Proteomes" id="UP000229749">
    <property type="component" value="Unassembled WGS sequence"/>
</dbReference>
<evidence type="ECO:0000256" key="12">
    <source>
        <dbReference type="SAM" id="MobiDB-lite"/>
    </source>
</evidence>
<dbReference type="Pfam" id="PF12169">
    <property type="entry name" value="DNA_pol3_gamma3"/>
    <property type="match status" value="1"/>
</dbReference>
<dbReference type="SMART" id="SM00382">
    <property type="entry name" value="AAA"/>
    <property type="match status" value="1"/>
</dbReference>
<keyword evidence="3 11" id="KW-0548">Nucleotidyltransferase</keyword>
<feature type="domain" description="AAA+ ATPase" evidence="13">
    <location>
        <begin position="35"/>
        <end position="187"/>
    </location>
</feature>
<dbReference type="EC" id="2.7.7.7" evidence="11"/>
<feature type="compositionally biased region" description="Low complexity" evidence="12">
    <location>
        <begin position="399"/>
        <end position="410"/>
    </location>
</feature>
<organism evidence="14 15">
    <name type="scientific">Candidatus Uhrbacteria bacterium CG_4_9_14_3_um_filter_36_7</name>
    <dbReference type="NCBI Taxonomy" id="1975033"/>
    <lineage>
        <taxon>Bacteria</taxon>
        <taxon>Candidatus Uhriibacteriota</taxon>
    </lineage>
</organism>
<comment type="similarity">
    <text evidence="1 11">Belongs to the DnaX/STICHEL family.</text>
</comment>
<dbReference type="InterPro" id="IPR022754">
    <property type="entry name" value="DNA_pol_III_gamma-3"/>
</dbReference>
<dbReference type="AlphaFoldDB" id="A0A2M7XI18"/>
<evidence type="ECO:0000313" key="14">
    <source>
        <dbReference type="EMBL" id="PJA47504.1"/>
    </source>
</evidence>
<evidence type="ECO:0000256" key="1">
    <source>
        <dbReference type="ARBA" id="ARBA00006360"/>
    </source>
</evidence>
<protein>
    <recommendedName>
        <fullName evidence="11">DNA polymerase III subunit gamma/tau</fullName>
        <ecNumber evidence="11">2.7.7.7</ecNumber>
    </recommendedName>
</protein>
<evidence type="ECO:0000313" key="15">
    <source>
        <dbReference type="Proteomes" id="UP000229749"/>
    </source>
</evidence>
<gene>
    <name evidence="11" type="primary">dnaX</name>
    <name evidence="14" type="ORF">CO172_01060</name>
</gene>
<dbReference type="PANTHER" id="PTHR11669">
    <property type="entry name" value="REPLICATION FACTOR C / DNA POLYMERASE III GAMMA-TAU SUBUNIT"/>
    <property type="match status" value="1"/>
</dbReference>
<dbReference type="GO" id="GO:0003887">
    <property type="term" value="F:DNA-directed DNA polymerase activity"/>
    <property type="evidence" value="ECO:0007669"/>
    <property type="project" value="UniProtKB-KW"/>
</dbReference>
<feature type="compositionally biased region" description="Basic and acidic residues" evidence="12">
    <location>
        <begin position="377"/>
        <end position="398"/>
    </location>
</feature>
<keyword evidence="8 11" id="KW-0067">ATP-binding</keyword>
<evidence type="ECO:0000256" key="9">
    <source>
        <dbReference type="ARBA" id="ARBA00022932"/>
    </source>
</evidence>
<evidence type="ECO:0000256" key="10">
    <source>
        <dbReference type="ARBA" id="ARBA00049244"/>
    </source>
</evidence>
<name>A0A2M7XI18_9BACT</name>
<keyword evidence="5" id="KW-0479">Metal-binding</keyword>
<keyword evidence="6 11" id="KW-0547">Nucleotide-binding</keyword>
<dbReference type="CDD" id="cd00009">
    <property type="entry name" value="AAA"/>
    <property type="match status" value="1"/>
</dbReference>
<comment type="catalytic activity">
    <reaction evidence="10 11">
        <text>DNA(n) + a 2'-deoxyribonucleoside 5'-triphosphate = DNA(n+1) + diphosphate</text>
        <dbReference type="Rhea" id="RHEA:22508"/>
        <dbReference type="Rhea" id="RHEA-COMP:17339"/>
        <dbReference type="Rhea" id="RHEA-COMP:17340"/>
        <dbReference type="ChEBI" id="CHEBI:33019"/>
        <dbReference type="ChEBI" id="CHEBI:61560"/>
        <dbReference type="ChEBI" id="CHEBI:173112"/>
        <dbReference type="EC" id="2.7.7.7"/>
    </reaction>
</comment>
<dbReference type="InterPro" id="IPR012763">
    <property type="entry name" value="DNA_pol_III_sug/sutau_N"/>
</dbReference>
<dbReference type="InterPro" id="IPR027417">
    <property type="entry name" value="P-loop_NTPase"/>
</dbReference>
<dbReference type="SUPFAM" id="SSF48019">
    <property type="entry name" value="post-AAA+ oligomerization domain-like"/>
    <property type="match status" value="1"/>
</dbReference>
<dbReference type="InterPro" id="IPR003593">
    <property type="entry name" value="AAA+_ATPase"/>
</dbReference>
<dbReference type="NCBIfam" id="NF004046">
    <property type="entry name" value="PRK05563.1"/>
    <property type="match status" value="1"/>
</dbReference>
<feature type="region of interest" description="Disordered" evidence="12">
    <location>
        <begin position="377"/>
        <end position="410"/>
    </location>
</feature>
<evidence type="ECO:0000259" key="13">
    <source>
        <dbReference type="SMART" id="SM00382"/>
    </source>
</evidence>
<evidence type="ECO:0000256" key="8">
    <source>
        <dbReference type="ARBA" id="ARBA00022840"/>
    </source>
</evidence>
<evidence type="ECO:0000256" key="5">
    <source>
        <dbReference type="ARBA" id="ARBA00022723"/>
    </source>
</evidence>
<dbReference type="GO" id="GO:0005524">
    <property type="term" value="F:ATP binding"/>
    <property type="evidence" value="ECO:0007669"/>
    <property type="project" value="UniProtKB-KW"/>
</dbReference>
<dbReference type="Gene3D" id="1.20.272.10">
    <property type="match status" value="1"/>
</dbReference>
<keyword evidence="4 11" id="KW-0235">DNA replication</keyword>
<dbReference type="Pfam" id="PF13177">
    <property type="entry name" value="DNA_pol3_delta2"/>
    <property type="match status" value="1"/>
</dbReference>
<reference evidence="15" key="1">
    <citation type="submission" date="2017-09" db="EMBL/GenBank/DDBJ databases">
        <title>Depth-based differentiation of microbial function through sediment-hosted aquifers and enrichment of novel symbionts in the deep terrestrial subsurface.</title>
        <authorList>
            <person name="Probst A.J."/>
            <person name="Ladd B."/>
            <person name="Jarett J.K."/>
            <person name="Geller-Mcgrath D.E."/>
            <person name="Sieber C.M.K."/>
            <person name="Emerson J.B."/>
            <person name="Anantharaman K."/>
            <person name="Thomas B.C."/>
            <person name="Malmstrom R."/>
            <person name="Stieglmeier M."/>
            <person name="Klingl A."/>
            <person name="Woyke T."/>
            <person name="Ryan C.M."/>
            <person name="Banfield J.F."/>
        </authorList>
    </citation>
    <scope>NUCLEOTIDE SEQUENCE [LARGE SCALE GENOMIC DNA]</scope>
</reference>
<keyword evidence="9 11" id="KW-0239">DNA-directed DNA polymerase</keyword>
<comment type="function">
    <text evidence="11">DNA polymerase III is a complex, multichain enzyme responsible for most of the replicative synthesis in bacteria. This DNA polymerase also exhibits 3' to 5' exonuclease activity.</text>
</comment>
<dbReference type="FunFam" id="3.40.50.300:FF:000014">
    <property type="entry name" value="DNA polymerase III subunit gamma/tau"/>
    <property type="match status" value="1"/>
</dbReference>
<dbReference type="GO" id="GO:0006261">
    <property type="term" value="P:DNA-templated DNA replication"/>
    <property type="evidence" value="ECO:0007669"/>
    <property type="project" value="TreeGrafter"/>
</dbReference>
<comment type="caution">
    <text evidence="14">The sequence shown here is derived from an EMBL/GenBank/DDBJ whole genome shotgun (WGS) entry which is preliminary data.</text>
</comment>
<dbReference type="Gene3D" id="3.40.50.300">
    <property type="entry name" value="P-loop containing nucleotide triphosphate hydrolases"/>
    <property type="match status" value="1"/>
</dbReference>
<dbReference type="EMBL" id="PFWS01000016">
    <property type="protein sequence ID" value="PJA47504.1"/>
    <property type="molecule type" value="Genomic_DNA"/>
</dbReference>
<sequence>MLTIYRKYRPQTFKTMVGQEPIKQTIQNELEQGNLAHAFLFTGSRGIGKTTMARLLAKAVNCTSHPYKAHIPDPKRREPCNDCLSCKAIIDGSAIDVIEIDAASHTGVDHIREQIIEQTRFHPQGSTFKVFIIDEVHMLSLSAFNALLKTLEEPPDHVIFILATTEIHKVPETVISRCQRFDFQRLKADTLVRRLKDILVQESVEIDDFVLYEIVRQSEGCVRDAESFLGQILSIGKKHIGIEEASLVLPVVHTQQLLTFTDHFFNRRIIECLRMIHDFRDQGIDLEYFLEDFIRILRSILFIQIADKAFITDEFPLDIQEKLNAFSFQKSNSELVLLLEQMVEARHQMKTDFISSLAFELVLIRFGSLKQDEHRLEKKSEEISKDSSEEQKELDKSSNDSLPNDLSNNSSTPLFSLEDIKEKWPHIIEQLKQTCASVALILQAGTLLQLQGEELQVVFEYRFHADTLNEVKHGLLIEEVLEKIMGKRIRFQAIYQKLSADLETEATLSRLLDAFGGTAV</sequence>
<dbReference type="GO" id="GO:0009360">
    <property type="term" value="C:DNA polymerase III complex"/>
    <property type="evidence" value="ECO:0007669"/>
    <property type="project" value="InterPro"/>
</dbReference>
<evidence type="ECO:0000256" key="3">
    <source>
        <dbReference type="ARBA" id="ARBA00022695"/>
    </source>
</evidence>
<dbReference type="InterPro" id="IPR050238">
    <property type="entry name" value="DNA_Rep/Repair_Clamp_Loader"/>
</dbReference>
<proteinExistence type="inferred from homology"/>
<dbReference type="Gene3D" id="1.10.8.60">
    <property type="match status" value="1"/>
</dbReference>
<evidence type="ECO:0000256" key="7">
    <source>
        <dbReference type="ARBA" id="ARBA00022833"/>
    </source>
</evidence>
<dbReference type="SUPFAM" id="SSF52540">
    <property type="entry name" value="P-loop containing nucleoside triphosphate hydrolases"/>
    <property type="match status" value="1"/>
</dbReference>
<evidence type="ECO:0000256" key="6">
    <source>
        <dbReference type="ARBA" id="ARBA00022741"/>
    </source>
</evidence>
<keyword evidence="2 11" id="KW-0808">Transferase</keyword>
<dbReference type="GO" id="GO:0046872">
    <property type="term" value="F:metal ion binding"/>
    <property type="evidence" value="ECO:0007669"/>
    <property type="project" value="UniProtKB-KW"/>
</dbReference>
<dbReference type="NCBIfam" id="TIGR02397">
    <property type="entry name" value="dnaX_nterm"/>
    <property type="match status" value="1"/>
</dbReference>
<dbReference type="GO" id="GO:0003677">
    <property type="term" value="F:DNA binding"/>
    <property type="evidence" value="ECO:0007669"/>
    <property type="project" value="InterPro"/>
</dbReference>
<accession>A0A2M7XI18</accession>
<evidence type="ECO:0000256" key="11">
    <source>
        <dbReference type="RuleBase" id="RU364063"/>
    </source>
</evidence>
<comment type="subunit">
    <text evidence="11">DNA polymerase III contains a core (composed of alpha, epsilon and theta chains) that associates with a tau subunit. This core dimerizes to form the POLIII' complex. PolIII' associates with the gamma complex (composed of gamma, delta, delta', psi and chi chains) and with the beta chain to form the complete DNA polymerase III complex.</text>
</comment>
<dbReference type="PANTHER" id="PTHR11669:SF0">
    <property type="entry name" value="PROTEIN STICHEL-LIKE 2"/>
    <property type="match status" value="1"/>
</dbReference>